<dbReference type="SMART" id="SM00506">
    <property type="entry name" value="A1pp"/>
    <property type="match status" value="1"/>
</dbReference>
<accession>A0A4Z0JIK4</accession>
<protein>
    <submittedName>
        <fullName evidence="2">Appr-1-p processing protein</fullName>
    </submittedName>
</protein>
<reference evidence="2 3" key="1">
    <citation type="submission" date="2018-10" db="EMBL/GenBank/DDBJ databases">
        <title>Lactobacillus sp. R7 and Lactobacillus sp. R19 isolated from fermented mustard green product of Taiwan.</title>
        <authorList>
            <person name="Lin S.-T."/>
        </authorList>
    </citation>
    <scope>NUCLEOTIDE SEQUENCE [LARGE SCALE GENOMIC DNA]</scope>
    <source>
        <strain evidence="2 3">BCRC 81127</strain>
    </source>
</reference>
<dbReference type="PROSITE" id="PS51154">
    <property type="entry name" value="MACRO"/>
    <property type="match status" value="1"/>
</dbReference>
<dbReference type="PANTHER" id="PTHR11106:SF27">
    <property type="entry name" value="MACRO DOMAIN-CONTAINING PROTEIN"/>
    <property type="match status" value="1"/>
</dbReference>
<evidence type="ECO:0000259" key="1">
    <source>
        <dbReference type="PROSITE" id="PS51154"/>
    </source>
</evidence>
<sequence length="169" mass="18324">MILSKVTVIRADIANLPFRVDAIVNAANNKLIPGSGVDGALNSKAGPNLKKDMLAFNGTPTGTAVYTNAYNLKADYVIHAVGPRYVDGHSGEEALLTSAYNAVMVWAKRLKLWTIAVPFLSTGVYGYPLYEAIWIAIETIKKSDADTEAFLVAFDSRTEEIAKSILEEN</sequence>
<gene>
    <name evidence="2" type="ORF">EGT49_10225</name>
</gene>
<feature type="domain" description="Macro" evidence="1">
    <location>
        <begin position="1"/>
        <end position="169"/>
    </location>
</feature>
<dbReference type="Pfam" id="PF01661">
    <property type="entry name" value="Macro"/>
    <property type="match status" value="1"/>
</dbReference>
<comment type="caution">
    <text evidence="2">The sequence shown here is derived from an EMBL/GenBank/DDBJ whole genome shotgun (WGS) entry which is preliminary data.</text>
</comment>
<dbReference type="InterPro" id="IPR002589">
    <property type="entry name" value="Macro_dom"/>
</dbReference>
<dbReference type="InterPro" id="IPR043472">
    <property type="entry name" value="Macro_dom-like"/>
</dbReference>
<dbReference type="SUPFAM" id="SSF52949">
    <property type="entry name" value="Macro domain-like"/>
    <property type="match status" value="1"/>
</dbReference>
<dbReference type="Proteomes" id="UP000298021">
    <property type="component" value="Unassembled WGS sequence"/>
</dbReference>
<dbReference type="Gene3D" id="3.40.220.10">
    <property type="entry name" value="Leucine Aminopeptidase, subunit E, domain 1"/>
    <property type="match status" value="1"/>
</dbReference>
<organism evidence="2 3">
    <name type="scientific">Companilactobacillus suantsaicola</name>
    <dbReference type="NCBI Taxonomy" id="2487723"/>
    <lineage>
        <taxon>Bacteria</taxon>
        <taxon>Bacillati</taxon>
        <taxon>Bacillota</taxon>
        <taxon>Bacilli</taxon>
        <taxon>Lactobacillales</taxon>
        <taxon>Lactobacillaceae</taxon>
        <taxon>Companilactobacillus</taxon>
    </lineage>
</organism>
<evidence type="ECO:0000313" key="2">
    <source>
        <dbReference type="EMBL" id="TGD21910.1"/>
    </source>
</evidence>
<evidence type="ECO:0000313" key="3">
    <source>
        <dbReference type="Proteomes" id="UP000298021"/>
    </source>
</evidence>
<dbReference type="EMBL" id="RKLY01000030">
    <property type="protein sequence ID" value="TGD21910.1"/>
    <property type="molecule type" value="Genomic_DNA"/>
</dbReference>
<dbReference type="OrthoDB" id="6194521at2"/>
<name>A0A4Z0JIK4_9LACO</name>
<dbReference type="PANTHER" id="PTHR11106">
    <property type="entry name" value="GANGLIOSIDE INDUCED DIFFERENTIATION ASSOCIATED PROTEIN 2-RELATED"/>
    <property type="match status" value="1"/>
</dbReference>
<proteinExistence type="predicted"/>
<keyword evidence="3" id="KW-1185">Reference proteome</keyword>
<dbReference type="AlphaFoldDB" id="A0A4Z0JIK4"/>